<keyword evidence="2" id="KW-1185">Reference proteome</keyword>
<sequence length="418" mass="46694">MTGSRPATLTDKIPELNPCTVMDGDEKPTSSQRREQVLENCRWLFGQEVQLITFYHTFNNGVSNACTALILPKTCSLRDSHADFNSKVLWKRECKAKGKKWVTREDAINDLLWEVESKIGEILQTDRKGEFQVNEGAIPSACFQEVVEPVKEKQPDIVAELPKTAERPGMGEKKGNDPIEMYELDRRSIRGGNVGHKAAGRGQKIWRIVGYTPSGEPCIEEHEPENGGPPNTMVLNPFKAPHEAPEFSSAHIAEVGLAPLVVSRAVMSDIEAATAYDDRFAIPPNDLDELRNFDEDVKHVNQLIATTARETYARLSEIQHGGVSGGSSRLAKPSVAYQRIFQDQEIAAKNLLFRINKKNQRLVALAALHRQAEELHMREKIRATESEAREVETNMLLERLFKNRGAGDARSVRSGMDG</sequence>
<name>A0A3N4KZG8_9PEZI</name>
<gene>
    <name evidence="1" type="ORF">P167DRAFT_603014</name>
</gene>
<organism evidence="1 2">
    <name type="scientific">Morchella conica CCBAS932</name>
    <dbReference type="NCBI Taxonomy" id="1392247"/>
    <lineage>
        <taxon>Eukaryota</taxon>
        <taxon>Fungi</taxon>
        <taxon>Dikarya</taxon>
        <taxon>Ascomycota</taxon>
        <taxon>Pezizomycotina</taxon>
        <taxon>Pezizomycetes</taxon>
        <taxon>Pezizales</taxon>
        <taxon>Morchellaceae</taxon>
        <taxon>Morchella</taxon>
    </lineage>
</organism>
<dbReference type="EMBL" id="ML119111">
    <property type="protein sequence ID" value="RPB15947.1"/>
    <property type="molecule type" value="Genomic_DNA"/>
</dbReference>
<dbReference type="Proteomes" id="UP000277580">
    <property type="component" value="Unassembled WGS sequence"/>
</dbReference>
<dbReference type="OrthoDB" id="5314015at2759"/>
<evidence type="ECO:0000313" key="1">
    <source>
        <dbReference type="EMBL" id="RPB15947.1"/>
    </source>
</evidence>
<dbReference type="InParanoid" id="A0A3N4KZG8"/>
<proteinExistence type="predicted"/>
<evidence type="ECO:0000313" key="2">
    <source>
        <dbReference type="Proteomes" id="UP000277580"/>
    </source>
</evidence>
<dbReference type="AlphaFoldDB" id="A0A3N4KZG8"/>
<protein>
    <submittedName>
        <fullName evidence="1">Uncharacterized protein</fullName>
    </submittedName>
</protein>
<reference evidence="1 2" key="1">
    <citation type="journal article" date="2018" name="Nat. Ecol. Evol.">
        <title>Pezizomycetes genomes reveal the molecular basis of ectomycorrhizal truffle lifestyle.</title>
        <authorList>
            <person name="Murat C."/>
            <person name="Payen T."/>
            <person name="Noel B."/>
            <person name="Kuo A."/>
            <person name="Morin E."/>
            <person name="Chen J."/>
            <person name="Kohler A."/>
            <person name="Krizsan K."/>
            <person name="Balestrini R."/>
            <person name="Da Silva C."/>
            <person name="Montanini B."/>
            <person name="Hainaut M."/>
            <person name="Levati E."/>
            <person name="Barry K.W."/>
            <person name="Belfiori B."/>
            <person name="Cichocki N."/>
            <person name="Clum A."/>
            <person name="Dockter R.B."/>
            <person name="Fauchery L."/>
            <person name="Guy J."/>
            <person name="Iotti M."/>
            <person name="Le Tacon F."/>
            <person name="Lindquist E.A."/>
            <person name="Lipzen A."/>
            <person name="Malagnac F."/>
            <person name="Mello A."/>
            <person name="Molinier V."/>
            <person name="Miyauchi S."/>
            <person name="Poulain J."/>
            <person name="Riccioni C."/>
            <person name="Rubini A."/>
            <person name="Sitrit Y."/>
            <person name="Splivallo R."/>
            <person name="Traeger S."/>
            <person name="Wang M."/>
            <person name="Zifcakova L."/>
            <person name="Wipf D."/>
            <person name="Zambonelli A."/>
            <person name="Paolocci F."/>
            <person name="Nowrousian M."/>
            <person name="Ottonello S."/>
            <person name="Baldrian P."/>
            <person name="Spatafora J.W."/>
            <person name="Henrissat B."/>
            <person name="Nagy L.G."/>
            <person name="Aury J.M."/>
            <person name="Wincker P."/>
            <person name="Grigoriev I.V."/>
            <person name="Bonfante P."/>
            <person name="Martin F.M."/>
        </authorList>
    </citation>
    <scope>NUCLEOTIDE SEQUENCE [LARGE SCALE GENOMIC DNA]</scope>
    <source>
        <strain evidence="1 2">CCBAS932</strain>
    </source>
</reference>
<accession>A0A3N4KZG8</accession>